<keyword evidence="1" id="KW-0472">Membrane</keyword>
<feature type="transmembrane region" description="Helical" evidence="1">
    <location>
        <begin position="35"/>
        <end position="58"/>
    </location>
</feature>
<keyword evidence="1" id="KW-1133">Transmembrane helix</keyword>
<reference evidence="2 3" key="1">
    <citation type="submission" date="2014-09" db="EMBL/GenBank/DDBJ databases">
        <authorList>
            <person name="Chan K.-G."/>
        </authorList>
    </citation>
    <scope>NUCLEOTIDE SEQUENCE [LARGE SCALE GENOMIC DNA]</scope>
    <source>
        <strain evidence="2 3">M006</strain>
    </source>
</reference>
<dbReference type="Proteomes" id="UP000029516">
    <property type="component" value="Chromosome"/>
</dbReference>
<proteinExistence type="predicted"/>
<dbReference type="RefSeq" id="WP_039293090.1">
    <property type="nucleotide sequence ID" value="NZ_CP009458.1"/>
</dbReference>
<accession>A0AAN0S784</accession>
<organism evidence="2 3">
    <name type="scientific">Cedecea neteri</name>
    <dbReference type="NCBI Taxonomy" id="158822"/>
    <lineage>
        <taxon>Bacteria</taxon>
        <taxon>Pseudomonadati</taxon>
        <taxon>Pseudomonadota</taxon>
        <taxon>Gammaproteobacteria</taxon>
        <taxon>Enterobacterales</taxon>
        <taxon>Enterobacteriaceae</taxon>
        <taxon>Cedecea</taxon>
    </lineage>
</organism>
<name>A0AAN0S784_9ENTR</name>
<evidence type="ECO:0008006" key="4">
    <source>
        <dbReference type="Google" id="ProtNLM"/>
    </source>
</evidence>
<evidence type="ECO:0000313" key="2">
    <source>
        <dbReference type="EMBL" id="AIR62130.1"/>
    </source>
</evidence>
<dbReference type="AlphaFoldDB" id="A0AAN0S784"/>
<feature type="transmembrane region" description="Helical" evidence="1">
    <location>
        <begin position="12"/>
        <end position="29"/>
    </location>
</feature>
<gene>
    <name evidence="2" type="ORF">LH23_16160</name>
</gene>
<dbReference type="KEGG" id="cem:LH23_16160"/>
<dbReference type="EMBL" id="CP009458">
    <property type="protein sequence ID" value="AIR62130.1"/>
    <property type="molecule type" value="Genomic_DNA"/>
</dbReference>
<protein>
    <recommendedName>
        <fullName evidence="4">Holin</fullName>
    </recommendedName>
</protein>
<evidence type="ECO:0000313" key="3">
    <source>
        <dbReference type="Proteomes" id="UP000029516"/>
    </source>
</evidence>
<keyword evidence="1" id="KW-0812">Transmembrane</keyword>
<sequence length="102" mass="11017">MRPLFNEHTESIVTRFFAVVAAWAAAMGVSTQDLAYIAFGALGVMVSVVSFVCGRIDAKHARKEDSKRTAIIAEYAKSAASNGHNPAALDVLIHTLEKARKK</sequence>
<evidence type="ECO:0000256" key="1">
    <source>
        <dbReference type="SAM" id="Phobius"/>
    </source>
</evidence>